<feature type="compositionally biased region" description="Acidic residues" evidence="2">
    <location>
        <begin position="94"/>
        <end position="128"/>
    </location>
</feature>
<protein>
    <submittedName>
        <fullName evidence="4">Uncharacterized protein</fullName>
    </submittedName>
</protein>
<gene>
    <name evidence="4" type="ORF">PV327_007244</name>
</gene>
<feature type="compositionally biased region" description="Acidic residues" evidence="2">
    <location>
        <begin position="137"/>
        <end position="190"/>
    </location>
</feature>
<keyword evidence="3" id="KW-0472">Membrane</keyword>
<evidence type="ECO:0000256" key="1">
    <source>
        <dbReference type="SAM" id="Coils"/>
    </source>
</evidence>
<proteinExistence type="predicted"/>
<feature type="region of interest" description="Disordered" evidence="2">
    <location>
        <begin position="374"/>
        <end position="571"/>
    </location>
</feature>
<comment type="caution">
    <text evidence="4">The sequence shown here is derived from an EMBL/GenBank/DDBJ whole genome shotgun (WGS) entry which is preliminary data.</text>
</comment>
<feature type="compositionally biased region" description="Acidic residues" evidence="2">
    <location>
        <begin position="417"/>
        <end position="456"/>
    </location>
</feature>
<evidence type="ECO:0000256" key="3">
    <source>
        <dbReference type="SAM" id="Phobius"/>
    </source>
</evidence>
<organism evidence="4 5">
    <name type="scientific">Microctonus hyperodae</name>
    <name type="common">Parasitoid wasp</name>
    <dbReference type="NCBI Taxonomy" id="165561"/>
    <lineage>
        <taxon>Eukaryota</taxon>
        <taxon>Metazoa</taxon>
        <taxon>Ecdysozoa</taxon>
        <taxon>Arthropoda</taxon>
        <taxon>Hexapoda</taxon>
        <taxon>Insecta</taxon>
        <taxon>Pterygota</taxon>
        <taxon>Neoptera</taxon>
        <taxon>Endopterygota</taxon>
        <taxon>Hymenoptera</taxon>
        <taxon>Apocrita</taxon>
        <taxon>Ichneumonoidea</taxon>
        <taxon>Braconidae</taxon>
        <taxon>Euphorinae</taxon>
        <taxon>Microctonus</taxon>
    </lineage>
</organism>
<dbReference type="EMBL" id="JAQQBR010001833">
    <property type="protein sequence ID" value="KAK0163576.1"/>
    <property type="molecule type" value="Genomic_DNA"/>
</dbReference>
<dbReference type="AlphaFoldDB" id="A0AA39F656"/>
<name>A0AA39F656_MICHY</name>
<keyword evidence="5" id="KW-1185">Reference proteome</keyword>
<sequence>MLVNPLEQSMENVTIHVHKEEGTGGHWCARIIFFALFTVLIGLIGVIIFEYRGTTDVDTPIASSRWATIFEGWVDETPPSHEGESHDVNKHDDHDEEEDDEGVGSEIEENEEDAEDENENINDADEEAFNSRGVSQEIDDEEEDDVDESENDEGFEDDNDDDENEEEDIGVLDEVEDEESIENEDEEQENVENKDSNEDQEDLSVPDLNVSIEGINPSSVEKKDDEFEYEFVGIPGINKIDDDSAEPLEEIEEDEQEEVINEIEIEVEPSVDETMEEESTSVAVKFGVGVALVVAAHFVLVRRWNNVDADLVAYTDEVRDLSRRNTIVPPANIKQLILTGDASQKQQQGQNVQELNNKYKDLQSENNQMIKNKFSSQVGSQKINKKEWDSTAANQLKRKESQEVATSESERFSGTENESDYDYDEDELDDEEVDEEEDVEEEEEEDDEEEELDDSELVAKLEAKYGKLATPSQSEEEEEEEEEESEEEEEEDERKEEGIESWKRLNAPKNVHSSGTDKAKDSYKPKESTKIHQKSSSASRGGQQAADVVHPEDHNELSFQEEIENWLAGVR</sequence>
<feature type="transmembrane region" description="Helical" evidence="3">
    <location>
        <begin position="27"/>
        <end position="49"/>
    </location>
</feature>
<keyword evidence="1" id="KW-0175">Coiled coil</keyword>
<evidence type="ECO:0000313" key="4">
    <source>
        <dbReference type="EMBL" id="KAK0163576.1"/>
    </source>
</evidence>
<feature type="compositionally biased region" description="Low complexity" evidence="2">
    <location>
        <begin position="535"/>
        <end position="546"/>
    </location>
</feature>
<accession>A0AA39F656</accession>
<evidence type="ECO:0000256" key="2">
    <source>
        <dbReference type="SAM" id="MobiDB-lite"/>
    </source>
</evidence>
<feature type="region of interest" description="Disordered" evidence="2">
    <location>
        <begin position="75"/>
        <end position="211"/>
    </location>
</feature>
<dbReference type="Proteomes" id="UP001168972">
    <property type="component" value="Unassembled WGS sequence"/>
</dbReference>
<feature type="compositionally biased region" description="Acidic residues" evidence="2">
    <location>
        <begin position="474"/>
        <end position="494"/>
    </location>
</feature>
<feature type="compositionally biased region" description="Basic and acidic residues" evidence="2">
    <location>
        <begin position="78"/>
        <end position="93"/>
    </location>
</feature>
<reference evidence="4" key="1">
    <citation type="journal article" date="2023" name="bioRxiv">
        <title>Scaffold-level genome assemblies of two parasitoid biocontrol wasps reveal the parthenogenesis mechanism and an associated novel virus.</title>
        <authorList>
            <person name="Inwood S."/>
            <person name="Skelly J."/>
            <person name="Guhlin J."/>
            <person name="Harrop T."/>
            <person name="Goldson S."/>
            <person name="Dearden P."/>
        </authorList>
    </citation>
    <scope>NUCLEOTIDE SEQUENCE</scope>
    <source>
        <strain evidence="4">Lincoln</strain>
        <tissue evidence="4">Whole body</tissue>
    </source>
</reference>
<feature type="compositionally biased region" description="Basic and acidic residues" evidence="2">
    <location>
        <begin position="397"/>
        <end position="413"/>
    </location>
</feature>
<reference evidence="4" key="2">
    <citation type="submission" date="2023-03" db="EMBL/GenBank/DDBJ databases">
        <authorList>
            <person name="Inwood S.N."/>
            <person name="Skelly J.G."/>
            <person name="Guhlin J."/>
            <person name="Harrop T.W.R."/>
            <person name="Goldson S.G."/>
            <person name="Dearden P.K."/>
        </authorList>
    </citation>
    <scope>NUCLEOTIDE SEQUENCE</scope>
    <source>
        <strain evidence="4">Lincoln</strain>
        <tissue evidence="4">Whole body</tissue>
    </source>
</reference>
<feature type="compositionally biased region" description="Basic and acidic residues" evidence="2">
    <location>
        <begin position="515"/>
        <end position="530"/>
    </location>
</feature>
<keyword evidence="3" id="KW-1133">Transmembrane helix</keyword>
<feature type="coiled-coil region" evidence="1">
    <location>
        <begin position="345"/>
        <end position="372"/>
    </location>
</feature>
<keyword evidence="3" id="KW-0812">Transmembrane</keyword>
<evidence type="ECO:0000313" key="5">
    <source>
        <dbReference type="Proteomes" id="UP001168972"/>
    </source>
</evidence>